<evidence type="ECO:0000313" key="1">
    <source>
        <dbReference type="EMBL" id="MDP9892386.1"/>
    </source>
</evidence>
<dbReference type="AlphaFoldDB" id="A0AAW8CSY4"/>
<protein>
    <submittedName>
        <fullName evidence="1">Uncharacterized protein</fullName>
    </submittedName>
</protein>
<accession>A0AAW8CSY4</accession>
<reference evidence="1" key="1">
    <citation type="submission" date="2023-07" db="EMBL/GenBank/DDBJ databases">
        <title>Sorghum-associated microbial communities from plants grown in Nebraska, USA.</title>
        <authorList>
            <person name="Schachtman D."/>
        </authorList>
    </citation>
    <scope>NUCLEOTIDE SEQUENCE</scope>
    <source>
        <strain evidence="1">DS3754</strain>
    </source>
</reference>
<sequence length="49" mass="5592">MSTQARAFLRLRYWLEARDGGELRSLSPYEQVIARNVRVLAASLIEATL</sequence>
<dbReference type="EMBL" id="JAUSRD010000003">
    <property type="protein sequence ID" value="MDP9892386.1"/>
    <property type="molecule type" value="Genomic_DNA"/>
</dbReference>
<dbReference type="Proteomes" id="UP001242045">
    <property type="component" value="Unassembled WGS sequence"/>
</dbReference>
<evidence type="ECO:0000313" key="2">
    <source>
        <dbReference type="Proteomes" id="UP001242045"/>
    </source>
</evidence>
<organism evidence="1 2">
    <name type="scientific">Variovorax boronicumulans</name>
    <dbReference type="NCBI Taxonomy" id="436515"/>
    <lineage>
        <taxon>Bacteria</taxon>
        <taxon>Pseudomonadati</taxon>
        <taxon>Pseudomonadota</taxon>
        <taxon>Betaproteobacteria</taxon>
        <taxon>Burkholderiales</taxon>
        <taxon>Comamonadaceae</taxon>
        <taxon>Variovorax</taxon>
    </lineage>
</organism>
<comment type="caution">
    <text evidence="1">The sequence shown here is derived from an EMBL/GenBank/DDBJ whole genome shotgun (WGS) entry which is preliminary data.</text>
</comment>
<name>A0AAW8CSY4_9BURK</name>
<proteinExistence type="predicted"/>
<gene>
    <name evidence="1" type="ORF">J2W31_001491</name>
</gene>
<dbReference type="RefSeq" id="WP_307684333.1">
    <property type="nucleotide sequence ID" value="NZ_JAUSRD010000003.1"/>
</dbReference>